<protein>
    <recommendedName>
        <fullName evidence="4">DUF1764-domain-containing protein</fullName>
    </recommendedName>
</protein>
<dbReference type="InterPro" id="IPR013885">
    <property type="entry name" value="DUF1764_euk"/>
</dbReference>
<name>A0ABR0UTB3_REHGL</name>
<dbReference type="EMBL" id="JABTTQ020002211">
    <property type="protein sequence ID" value="KAK6125493.1"/>
    <property type="molecule type" value="Genomic_DNA"/>
</dbReference>
<organism evidence="2 3">
    <name type="scientific">Rehmannia glutinosa</name>
    <name type="common">Chinese foxglove</name>
    <dbReference type="NCBI Taxonomy" id="99300"/>
    <lineage>
        <taxon>Eukaryota</taxon>
        <taxon>Viridiplantae</taxon>
        <taxon>Streptophyta</taxon>
        <taxon>Embryophyta</taxon>
        <taxon>Tracheophyta</taxon>
        <taxon>Spermatophyta</taxon>
        <taxon>Magnoliopsida</taxon>
        <taxon>eudicotyledons</taxon>
        <taxon>Gunneridae</taxon>
        <taxon>Pentapetalae</taxon>
        <taxon>asterids</taxon>
        <taxon>lamiids</taxon>
        <taxon>Lamiales</taxon>
        <taxon>Orobanchaceae</taxon>
        <taxon>Rehmannieae</taxon>
        <taxon>Rehmannia</taxon>
    </lineage>
</organism>
<proteinExistence type="predicted"/>
<gene>
    <name evidence="2" type="ORF">DH2020_040763</name>
</gene>
<evidence type="ECO:0000313" key="3">
    <source>
        <dbReference type="Proteomes" id="UP001318860"/>
    </source>
</evidence>
<comment type="caution">
    <text evidence="2">The sequence shown here is derived from an EMBL/GenBank/DDBJ whole genome shotgun (WGS) entry which is preliminary data.</text>
</comment>
<dbReference type="Proteomes" id="UP001318860">
    <property type="component" value="Unassembled WGS sequence"/>
</dbReference>
<accession>A0ABR0UTB3</accession>
<dbReference type="Pfam" id="PF08576">
    <property type="entry name" value="DUF1764"/>
    <property type="match status" value="1"/>
</dbReference>
<feature type="compositionally biased region" description="Polar residues" evidence="1">
    <location>
        <begin position="125"/>
        <end position="138"/>
    </location>
</feature>
<feature type="region of interest" description="Disordered" evidence="1">
    <location>
        <begin position="113"/>
        <end position="142"/>
    </location>
</feature>
<dbReference type="PANTHER" id="PTHR34066">
    <property type="entry name" value="GROWTH FACTOR 2"/>
    <property type="match status" value="1"/>
</dbReference>
<dbReference type="PANTHER" id="PTHR34066:SF1">
    <property type="entry name" value="DUF1764 FAMILY PROTEIN"/>
    <property type="match status" value="1"/>
</dbReference>
<keyword evidence="3" id="KW-1185">Reference proteome</keyword>
<evidence type="ECO:0000313" key="2">
    <source>
        <dbReference type="EMBL" id="KAK6125493.1"/>
    </source>
</evidence>
<sequence length="179" mass="19586">MMNGCRVCYVENDVCFKVGSEVIMKQFQISSPAPAVTASASDFTHPKMTKVTSSKKNPSPAHKVNVVKQKPTLKPKKMGSEIDEIFAGKKRKRLEKENNFDIEKLTKVFAANSKSHDKTKRGKSSKNSALEENSSADLSSRLRKKTADGLAIYTEGELGVGKPDAGGTNMCPFDCDCCF</sequence>
<evidence type="ECO:0000256" key="1">
    <source>
        <dbReference type="SAM" id="MobiDB-lite"/>
    </source>
</evidence>
<evidence type="ECO:0008006" key="4">
    <source>
        <dbReference type="Google" id="ProtNLM"/>
    </source>
</evidence>
<reference evidence="2 3" key="1">
    <citation type="journal article" date="2021" name="Comput. Struct. Biotechnol. J.">
        <title>De novo genome assembly of the potent medicinal plant Rehmannia glutinosa using nanopore technology.</title>
        <authorList>
            <person name="Ma L."/>
            <person name="Dong C."/>
            <person name="Song C."/>
            <person name="Wang X."/>
            <person name="Zheng X."/>
            <person name="Niu Y."/>
            <person name="Chen S."/>
            <person name="Feng W."/>
        </authorList>
    </citation>
    <scope>NUCLEOTIDE SEQUENCE [LARGE SCALE GENOMIC DNA]</scope>
    <source>
        <strain evidence="2">DH-2019</strain>
    </source>
</reference>